<gene>
    <name evidence="2" type="ordered locus">EROM_011160</name>
</gene>
<dbReference type="Gene3D" id="3.40.50.1820">
    <property type="entry name" value="alpha/beta hydrolase"/>
    <property type="match status" value="1"/>
</dbReference>
<dbReference type="SUPFAM" id="SSF53474">
    <property type="entry name" value="alpha/beta-Hydrolases"/>
    <property type="match status" value="1"/>
</dbReference>
<dbReference type="Proteomes" id="UP000010094">
    <property type="component" value="Chromosome I"/>
</dbReference>
<protein>
    <recommendedName>
        <fullName evidence="1">AB hydrolase-1 domain-containing protein</fullName>
    </recommendedName>
</protein>
<dbReference type="Pfam" id="PF00561">
    <property type="entry name" value="Abhydrolase_1"/>
    <property type="match status" value="1"/>
</dbReference>
<feature type="domain" description="AB hydrolase-1" evidence="1">
    <location>
        <begin position="76"/>
        <end position="144"/>
    </location>
</feature>
<dbReference type="InterPro" id="IPR029058">
    <property type="entry name" value="AB_hydrolase_fold"/>
</dbReference>
<dbReference type="RefSeq" id="XP_009263957.1">
    <property type="nucleotide sequence ID" value="XM_009265682.1"/>
</dbReference>
<sequence>MIPSLKRMVLNISDSKRNFGDHQKRLDHNIYIATKDSKKIGAYLLEPEGDRIPEGFIVALHGKGCSREDYVSSSKVDILVSKGYCVLIPDYRGFADSEGEFDVSMVNLDVMACFEYLISRFNAEEVHMVGHSLGTGIMAEYCGYIEKNSLGTRYRPQKMFMISAFTSITDVAMESVACRIISFLFPWIKEKLSKEMGYDTLKNMEHVNGEDIFLYHGMKDDIIPYHHSIMLSKKYGAKVRLSDHGHGNILRDEELWNDIHLNISGSSYKSKM</sequence>
<keyword evidence="3" id="KW-1185">Reference proteome</keyword>
<dbReference type="VEuPathDB" id="MicrosporidiaDB:EROM_011160"/>
<accession>I7ACY9</accession>
<evidence type="ECO:0000259" key="1">
    <source>
        <dbReference type="Pfam" id="PF00561"/>
    </source>
</evidence>
<dbReference type="PANTHER" id="PTHR12277">
    <property type="entry name" value="ALPHA/BETA HYDROLASE DOMAIN-CONTAINING PROTEIN"/>
    <property type="match status" value="1"/>
</dbReference>
<dbReference type="AlphaFoldDB" id="I7ACY9"/>
<reference evidence="2 3" key="1">
    <citation type="journal article" date="2012" name="Proc. Natl. Acad. Sci. U.S.A.">
        <title>Gain and loss of multiple functionally related, horizontally transferred genes in the reduced genomes of two microsporidian parasites.</title>
        <authorList>
            <person name="Pombert J.-F."/>
            <person name="Selman M."/>
            <person name="Burki F."/>
            <person name="Bardell F.T."/>
            <person name="Farinelli L."/>
            <person name="Solter L.F."/>
            <person name="Whitman D.W."/>
            <person name="Weiss L.M."/>
            <person name="Corradi N."/>
            <person name="Keeling P.J."/>
        </authorList>
    </citation>
    <scope>NUCLEOTIDE SEQUENCE [LARGE SCALE GENOMIC DNA]</scope>
    <source>
        <strain evidence="2 3">SJ-2008</strain>
    </source>
</reference>
<name>I7ACY9_ENCRO</name>
<organism evidence="2 3">
    <name type="scientific">Encephalitozoon romaleae (strain SJ-2008)</name>
    <name type="common">Microsporidian parasite</name>
    <dbReference type="NCBI Taxonomy" id="1178016"/>
    <lineage>
        <taxon>Eukaryota</taxon>
        <taxon>Fungi</taxon>
        <taxon>Fungi incertae sedis</taxon>
        <taxon>Microsporidia</taxon>
        <taxon>Unikaryonidae</taxon>
        <taxon>Encephalitozoon</taxon>
    </lineage>
</organism>
<dbReference type="OrthoDB" id="446723at2759"/>
<evidence type="ECO:0000313" key="3">
    <source>
        <dbReference type="Proteomes" id="UP000010094"/>
    </source>
</evidence>
<dbReference type="HOGENOM" id="CLU_066256_0_0_1"/>
<dbReference type="InterPro" id="IPR000073">
    <property type="entry name" value="AB_hydrolase_1"/>
</dbReference>
<dbReference type="EMBL" id="CP003518">
    <property type="protein sequence ID" value="AFN82460.1"/>
    <property type="molecule type" value="Genomic_DNA"/>
</dbReference>
<evidence type="ECO:0000313" key="2">
    <source>
        <dbReference type="EMBL" id="AFN82460.1"/>
    </source>
</evidence>
<dbReference type="KEGG" id="ero:EROM_011160"/>
<proteinExistence type="predicted"/>
<dbReference type="GeneID" id="20520743"/>